<name>A0A375Z2K7_MYCSH</name>
<dbReference type="EMBL" id="UEGW01000001">
    <property type="protein sequence ID" value="SRX95413.1"/>
    <property type="molecule type" value="Genomic_DNA"/>
</dbReference>
<evidence type="ECO:0000313" key="3">
    <source>
        <dbReference type="Proteomes" id="UP000252015"/>
    </source>
</evidence>
<evidence type="ECO:0000313" key="2">
    <source>
        <dbReference type="EMBL" id="SRX95413.1"/>
    </source>
</evidence>
<keyword evidence="1" id="KW-0732">Signal</keyword>
<dbReference type="Proteomes" id="UP000252015">
    <property type="component" value="Unassembled WGS sequence"/>
</dbReference>
<organism evidence="2 3">
    <name type="scientific">Mycobacterium shimoidei</name>
    <dbReference type="NCBI Taxonomy" id="29313"/>
    <lineage>
        <taxon>Bacteria</taxon>
        <taxon>Bacillati</taxon>
        <taxon>Actinomycetota</taxon>
        <taxon>Actinomycetes</taxon>
        <taxon>Mycobacteriales</taxon>
        <taxon>Mycobacteriaceae</taxon>
        <taxon>Mycobacterium</taxon>
    </lineage>
</organism>
<accession>A0A375Z2K7</accession>
<proteinExistence type="predicted"/>
<dbReference type="AlphaFoldDB" id="A0A375Z2K7"/>
<reference evidence="2 3" key="1">
    <citation type="submission" date="2018-05" db="EMBL/GenBank/DDBJ databases">
        <authorList>
            <consortium name="IHU Genomes"/>
        </authorList>
    </citation>
    <scope>NUCLEOTIDE SEQUENCE [LARGE SCALE GENOMIC DNA]</scope>
    <source>
        <strain evidence="2 3">P7336</strain>
    </source>
</reference>
<feature type="chain" id="PRO_5016954155" evidence="1">
    <location>
        <begin position="32"/>
        <end position="235"/>
    </location>
</feature>
<feature type="signal peptide" evidence="1">
    <location>
        <begin position="1"/>
        <end position="31"/>
    </location>
</feature>
<gene>
    <name evidence="2" type="ORF">MSP7336_03682</name>
</gene>
<dbReference type="RefSeq" id="WP_113964287.1">
    <property type="nucleotide sequence ID" value="NZ_UEGW01000001.1"/>
</dbReference>
<sequence length="235" mass="25717">MPNPHRVLSVLGAAAAALLAVLFLPKPAAHAEATYEDLYQTCDGAICMVQDPGYLANWEYSGMRPLVTDWQGTQPYTVVLTQGGETVELGSYQITAEDTWTPMYSVWHYEYGDFTPAIEGSDPDLGGFADMSGASVYDFSMLDGDVQILTLDDVVVHGHELTYQVITIGDFTNTAVIDTVNGTSADFIQIGDADPQFLYNSLFHGWIPEVPEYLVPADMFAQMDFDPGDFVWGTA</sequence>
<protein>
    <submittedName>
        <fullName evidence="2">Uncharacterized protein</fullName>
    </submittedName>
</protein>
<evidence type="ECO:0000256" key="1">
    <source>
        <dbReference type="SAM" id="SignalP"/>
    </source>
</evidence>
<keyword evidence="3" id="KW-1185">Reference proteome</keyword>